<gene>
    <name evidence="3" type="ORF">V5O48_016915</name>
</gene>
<feature type="transmembrane region" description="Helical" evidence="1">
    <location>
        <begin position="53"/>
        <end position="71"/>
    </location>
</feature>
<dbReference type="EMBL" id="JBAHYK010002414">
    <property type="protein sequence ID" value="KAL0565118.1"/>
    <property type="molecule type" value="Genomic_DNA"/>
</dbReference>
<feature type="chain" id="PRO_5045438734" evidence="2">
    <location>
        <begin position="18"/>
        <end position="208"/>
    </location>
</feature>
<keyword evidence="2" id="KW-0732">Signal</keyword>
<reference evidence="3 4" key="1">
    <citation type="submission" date="2024-02" db="EMBL/GenBank/DDBJ databases">
        <title>A draft genome for the cacao thread blight pathogen Marasmius crinis-equi.</title>
        <authorList>
            <person name="Cohen S.P."/>
            <person name="Baruah I.K."/>
            <person name="Amoako-Attah I."/>
            <person name="Bukari Y."/>
            <person name="Meinhardt L.W."/>
            <person name="Bailey B.A."/>
        </authorList>
    </citation>
    <scope>NUCLEOTIDE SEQUENCE [LARGE SCALE GENOMIC DNA]</scope>
    <source>
        <strain evidence="3 4">GH-76</strain>
    </source>
</reference>
<accession>A0ABR3EQF0</accession>
<keyword evidence="4" id="KW-1185">Reference proteome</keyword>
<feature type="signal peptide" evidence="2">
    <location>
        <begin position="1"/>
        <end position="17"/>
    </location>
</feature>
<keyword evidence="1" id="KW-0472">Membrane</keyword>
<proteinExistence type="predicted"/>
<name>A0ABR3EQF0_9AGAR</name>
<protein>
    <submittedName>
        <fullName evidence="3">Uncharacterized protein</fullName>
    </submittedName>
</protein>
<keyword evidence="1" id="KW-0812">Transmembrane</keyword>
<evidence type="ECO:0000313" key="4">
    <source>
        <dbReference type="Proteomes" id="UP001465976"/>
    </source>
</evidence>
<evidence type="ECO:0000313" key="3">
    <source>
        <dbReference type="EMBL" id="KAL0565118.1"/>
    </source>
</evidence>
<evidence type="ECO:0000256" key="1">
    <source>
        <dbReference type="SAM" id="Phobius"/>
    </source>
</evidence>
<keyword evidence="1" id="KW-1133">Transmembrane helix</keyword>
<comment type="caution">
    <text evidence="3">The sequence shown here is derived from an EMBL/GenBank/DDBJ whole genome shotgun (WGS) entry which is preliminary data.</text>
</comment>
<dbReference type="Proteomes" id="UP001465976">
    <property type="component" value="Unassembled WGS sequence"/>
</dbReference>
<organism evidence="3 4">
    <name type="scientific">Marasmius crinis-equi</name>
    <dbReference type="NCBI Taxonomy" id="585013"/>
    <lineage>
        <taxon>Eukaryota</taxon>
        <taxon>Fungi</taxon>
        <taxon>Dikarya</taxon>
        <taxon>Basidiomycota</taxon>
        <taxon>Agaricomycotina</taxon>
        <taxon>Agaricomycetes</taxon>
        <taxon>Agaricomycetidae</taxon>
        <taxon>Agaricales</taxon>
        <taxon>Marasmiineae</taxon>
        <taxon>Marasmiaceae</taxon>
        <taxon>Marasmius</taxon>
    </lineage>
</organism>
<sequence length="208" mass="22848">MAVASLVTAMIALAALAKDKPPNIVEDGAGLGEDIAGLDDTSQFWGGFSDPKIVLGVFVGIVGIFLLYKYFRRLFPCITPHELDQFLDKLLGGYDMIEKTLTASELQVFESEFKRLQKVASELQVRNHEAYKWTTYVGFYFVLIPPIITWHQEAAQLLRNIAIKKEKNKQTRLGSQHSNSARAAGSIELGALGSSVHSGGHDGPWSAP</sequence>
<evidence type="ECO:0000256" key="2">
    <source>
        <dbReference type="SAM" id="SignalP"/>
    </source>
</evidence>